<protein>
    <submittedName>
        <fullName evidence="1">Uncharacterized protein</fullName>
    </submittedName>
</protein>
<feature type="non-terminal residue" evidence="1">
    <location>
        <position position="1"/>
    </location>
</feature>
<sequence length="92" mass="9981">QGSTCDAAAHAVVLALQELLRHPDDLDANWRIETCCRYLFEAIQTGFSAATMCSVCGSIGDPAQAETVRRLIARFPRPVQIIIIAVADEPVL</sequence>
<organism evidence="1 2">
    <name type="scientific">Pristionchus mayeri</name>
    <dbReference type="NCBI Taxonomy" id="1317129"/>
    <lineage>
        <taxon>Eukaryota</taxon>
        <taxon>Metazoa</taxon>
        <taxon>Ecdysozoa</taxon>
        <taxon>Nematoda</taxon>
        <taxon>Chromadorea</taxon>
        <taxon>Rhabditida</taxon>
        <taxon>Rhabditina</taxon>
        <taxon>Diplogasteromorpha</taxon>
        <taxon>Diplogasteroidea</taxon>
        <taxon>Neodiplogasteridae</taxon>
        <taxon>Pristionchus</taxon>
    </lineage>
</organism>
<name>A0AAN5CCJ3_9BILA</name>
<reference evidence="2" key="1">
    <citation type="submission" date="2022-10" db="EMBL/GenBank/DDBJ databases">
        <title>Genome assembly of Pristionchus species.</title>
        <authorList>
            <person name="Yoshida K."/>
            <person name="Sommer R.J."/>
        </authorList>
    </citation>
    <scope>NUCLEOTIDE SEQUENCE [LARGE SCALE GENOMIC DNA]</scope>
    <source>
        <strain evidence="2">RS5460</strain>
    </source>
</reference>
<dbReference type="Proteomes" id="UP001328107">
    <property type="component" value="Unassembled WGS sequence"/>
</dbReference>
<evidence type="ECO:0000313" key="1">
    <source>
        <dbReference type="EMBL" id="GMR38372.1"/>
    </source>
</evidence>
<keyword evidence="2" id="KW-1185">Reference proteome</keyword>
<gene>
    <name evidence="1" type="ORF">PMAYCL1PPCAC_08567</name>
</gene>
<dbReference type="AlphaFoldDB" id="A0AAN5CCJ3"/>
<evidence type="ECO:0000313" key="2">
    <source>
        <dbReference type="Proteomes" id="UP001328107"/>
    </source>
</evidence>
<proteinExistence type="predicted"/>
<accession>A0AAN5CCJ3</accession>
<dbReference type="EMBL" id="BTRK01000002">
    <property type="protein sequence ID" value="GMR38372.1"/>
    <property type="molecule type" value="Genomic_DNA"/>
</dbReference>
<comment type="caution">
    <text evidence="1">The sequence shown here is derived from an EMBL/GenBank/DDBJ whole genome shotgun (WGS) entry which is preliminary data.</text>
</comment>
<feature type="non-terminal residue" evidence="1">
    <location>
        <position position="92"/>
    </location>
</feature>